<evidence type="ECO:0000256" key="1">
    <source>
        <dbReference type="SAM" id="Phobius"/>
    </source>
</evidence>
<organism evidence="2 3">
    <name type="scientific">Herbaspirillum frisingense</name>
    <dbReference type="NCBI Taxonomy" id="92645"/>
    <lineage>
        <taxon>Bacteria</taxon>
        <taxon>Pseudomonadati</taxon>
        <taxon>Pseudomonadota</taxon>
        <taxon>Betaproteobacteria</taxon>
        <taxon>Burkholderiales</taxon>
        <taxon>Oxalobacteraceae</taxon>
        <taxon>Herbaspirillum</taxon>
    </lineage>
</organism>
<dbReference type="EMBL" id="WNDX01000030">
    <property type="protein sequence ID" value="KAF1045490.1"/>
    <property type="molecule type" value="Genomic_DNA"/>
</dbReference>
<keyword evidence="1" id="KW-0812">Transmembrane</keyword>
<accession>A0A7V8FY93</accession>
<name>A0A7V8FY93_9BURK</name>
<reference evidence="3" key="1">
    <citation type="journal article" date="2020" name="MBio">
        <title>Horizontal gene transfer to a defensive symbiont with a reduced genome amongst a multipartite beetle microbiome.</title>
        <authorList>
            <person name="Waterworth S.C."/>
            <person name="Florez L.V."/>
            <person name="Rees E.R."/>
            <person name="Hertweck C."/>
            <person name="Kaltenpoth M."/>
            <person name="Kwan J.C."/>
        </authorList>
    </citation>
    <scope>NUCLEOTIDE SEQUENCE [LARGE SCALE GENOMIC DNA]</scope>
</reference>
<protein>
    <submittedName>
        <fullName evidence="2">Uncharacterized protein</fullName>
    </submittedName>
</protein>
<gene>
    <name evidence="2" type="ORF">GAK35_01361</name>
</gene>
<feature type="transmembrane region" description="Helical" evidence="1">
    <location>
        <begin position="12"/>
        <end position="33"/>
    </location>
</feature>
<evidence type="ECO:0000313" key="2">
    <source>
        <dbReference type="EMBL" id="KAF1045490.1"/>
    </source>
</evidence>
<keyword evidence="1" id="KW-1133">Transmembrane helix</keyword>
<comment type="caution">
    <text evidence="2">The sequence shown here is derived from an EMBL/GenBank/DDBJ whole genome shotgun (WGS) entry which is preliminary data.</text>
</comment>
<sequence length="95" mass="10993">MGWFEAAMQYSIYVLLGVCGACLLGSVTLFFTLERRWQIRVERDAEAVLARALYKEPVREDTVSPLQWEAIRHRIEEMQIMAEESGRPTPYKNVA</sequence>
<evidence type="ECO:0000313" key="3">
    <source>
        <dbReference type="Proteomes" id="UP000462435"/>
    </source>
</evidence>
<dbReference type="Proteomes" id="UP000462435">
    <property type="component" value="Unassembled WGS sequence"/>
</dbReference>
<keyword evidence="1" id="KW-0472">Membrane</keyword>
<proteinExistence type="predicted"/>
<dbReference type="AlphaFoldDB" id="A0A7V8FY93"/>